<reference evidence="2" key="1">
    <citation type="submission" date="2014-11" db="EMBL/GenBank/DDBJ databases">
        <authorList>
            <person name="Otto D Thomas"/>
            <person name="Naeem Raeece"/>
        </authorList>
    </citation>
    <scope>NUCLEOTIDE SEQUENCE</scope>
</reference>
<proteinExistence type="predicted"/>
<gene>
    <name evidence="2" type="ORF">Cvel_17681</name>
</gene>
<accession>A0A0G4FMB7</accession>
<dbReference type="VEuPathDB" id="CryptoDB:Cvel_17681"/>
<evidence type="ECO:0000256" key="1">
    <source>
        <dbReference type="SAM" id="MobiDB-lite"/>
    </source>
</evidence>
<feature type="region of interest" description="Disordered" evidence="1">
    <location>
        <begin position="65"/>
        <end position="87"/>
    </location>
</feature>
<organism evidence="2">
    <name type="scientific">Chromera velia CCMP2878</name>
    <dbReference type="NCBI Taxonomy" id="1169474"/>
    <lineage>
        <taxon>Eukaryota</taxon>
        <taxon>Sar</taxon>
        <taxon>Alveolata</taxon>
        <taxon>Colpodellida</taxon>
        <taxon>Chromeraceae</taxon>
        <taxon>Chromera</taxon>
    </lineage>
</organism>
<sequence length="87" mass="9354">MAVPIKYIPGRANIVADTLSRNPPSLVQSSPSALLSSVRMRQPTLPMISQADSPDDDEFLELEPEYEDEEAVVGETRSLGGGHGSTE</sequence>
<name>A0A0G4FMB7_9ALVE</name>
<dbReference type="AlphaFoldDB" id="A0A0G4FMB7"/>
<protein>
    <submittedName>
        <fullName evidence="2">Uncharacterized protein</fullName>
    </submittedName>
</protein>
<dbReference type="EMBL" id="CDMZ01000470">
    <property type="protein sequence ID" value="CEM14990.1"/>
    <property type="molecule type" value="Genomic_DNA"/>
</dbReference>
<evidence type="ECO:0000313" key="2">
    <source>
        <dbReference type="EMBL" id="CEM14990.1"/>
    </source>
</evidence>